<dbReference type="GO" id="GO:0016926">
    <property type="term" value="P:protein desumoylation"/>
    <property type="evidence" value="ECO:0007669"/>
    <property type="project" value="TreeGrafter"/>
</dbReference>
<dbReference type="Pfam" id="PF02902">
    <property type="entry name" value="Peptidase_C48"/>
    <property type="match status" value="1"/>
</dbReference>
<comment type="similarity">
    <text evidence="1">Belongs to the peptidase C48 family.</text>
</comment>
<dbReference type="EMBL" id="CAUJNA010000746">
    <property type="protein sequence ID" value="CAJ1380767.1"/>
    <property type="molecule type" value="Genomic_DNA"/>
</dbReference>
<evidence type="ECO:0000313" key="6">
    <source>
        <dbReference type="EMBL" id="CAJ1380767.1"/>
    </source>
</evidence>
<keyword evidence="2" id="KW-0645">Protease</keyword>
<keyword evidence="7" id="KW-1185">Reference proteome</keyword>
<organism evidence="6 7">
    <name type="scientific">Effrenium voratum</name>
    <dbReference type="NCBI Taxonomy" id="2562239"/>
    <lineage>
        <taxon>Eukaryota</taxon>
        <taxon>Sar</taxon>
        <taxon>Alveolata</taxon>
        <taxon>Dinophyceae</taxon>
        <taxon>Suessiales</taxon>
        <taxon>Symbiodiniaceae</taxon>
        <taxon>Effrenium</taxon>
    </lineage>
</organism>
<evidence type="ECO:0000256" key="3">
    <source>
        <dbReference type="ARBA" id="ARBA00022801"/>
    </source>
</evidence>
<dbReference type="PROSITE" id="PS50600">
    <property type="entry name" value="ULP_PROTEASE"/>
    <property type="match status" value="1"/>
</dbReference>
<dbReference type="Proteomes" id="UP001178507">
    <property type="component" value="Unassembled WGS sequence"/>
</dbReference>
<dbReference type="GO" id="GO:0006508">
    <property type="term" value="P:proteolysis"/>
    <property type="evidence" value="ECO:0007669"/>
    <property type="project" value="UniProtKB-KW"/>
</dbReference>
<dbReference type="InterPro" id="IPR038765">
    <property type="entry name" value="Papain-like_cys_pep_sf"/>
</dbReference>
<keyword evidence="3" id="KW-0378">Hydrolase</keyword>
<dbReference type="AlphaFoldDB" id="A0AA36I4X2"/>
<evidence type="ECO:0000313" key="7">
    <source>
        <dbReference type="Proteomes" id="UP001178507"/>
    </source>
</evidence>
<reference evidence="6" key="1">
    <citation type="submission" date="2023-08" db="EMBL/GenBank/DDBJ databases">
        <authorList>
            <person name="Chen Y."/>
            <person name="Shah S."/>
            <person name="Dougan E. K."/>
            <person name="Thang M."/>
            <person name="Chan C."/>
        </authorList>
    </citation>
    <scope>NUCLEOTIDE SEQUENCE</scope>
</reference>
<dbReference type="Gene3D" id="1.10.418.20">
    <property type="match status" value="1"/>
</dbReference>
<dbReference type="GO" id="GO:0005634">
    <property type="term" value="C:nucleus"/>
    <property type="evidence" value="ECO:0007669"/>
    <property type="project" value="TreeGrafter"/>
</dbReference>
<dbReference type="GO" id="GO:0016929">
    <property type="term" value="F:deSUMOylase activity"/>
    <property type="evidence" value="ECO:0007669"/>
    <property type="project" value="TreeGrafter"/>
</dbReference>
<feature type="domain" description="Ubiquitin-like protease family profile" evidence="5">
    <location>
        <begin position="120"/>
        <end position="274"/>
    </location>
</feature>
<dbReference type="InterPro" id="IPR003653">
    <property type="entry name" value="Peptidase_C48_C"/>
</dbReference>
<dbReference type="PANTHER" id="PTHR12606">
    <property type="entry name" value="SENTRIN/SUMO-SPECIFIC PROTEASE"/>
    <property type="match status" value="1"/>
</dbReference>
<evidence type="ECO:0000256" key="4">
    <source>
        <dbReference type="ARBA" id="ARBA00022807"/>
    </source>
</evidence>
<keyword evidence="4" id="KW-0788">Thiol protease</keyword>
<sequence length="373" mass="42863">MVHGILPLRSQSHRRLQRLRKHTRRCRQKRVMMHAGSCRTVLWRIPQSCRRAEEALAWKTFLQKIVWRLEGRLKEFPSCGRAGREQSLEDSEERQLVDAALNQEQLLQNPEEVVCTRYGAELTRRHLSCLLPDEWVNDEVVNAYLRLVQDFSKGVWCPNTFFWPKLEEGGHAAVERWARRAAIDVALLRCIIVPLHLEGCHWALAVMKMSQRTIEYFDSLGLAAPDNLQSRLSEYASMEASALSGCWKLKVATAQLQENTSDCGVFMLAYAECMALGTPMSVDASQVAKKAGMHRRLSYSDRADLPMSQRWREEMQAKLSKVDTSKLSPEQKRKFKELTQLRGKHETRHCQFQQALWQAAPAHQAGILLAQKN</sequence>
<name>A0AA36I4X2_9DINO</name>
<evidence type="ECO:0000259" key="5">
    <source>
        <dbReference type="PROSITE" id="PS50600"/>
    </source>
</evidence>
<evidence type="ECO:0000256" key="2">
    <source>
        <dbReference type="ARBA" id="ARBA00022670"/>
    </source>
</evidence>
<comment type="caution">
    <text evidence="6">The sequence shown here is derived from an EMBL/GenBank/DDBJ whole genome shotgun (WGS) entry which is preliminary data.</text>
</comment>
<accession>A0AA36I4X2</accession>
<dbReference type="SUPFAM" id="SSF54001">
    <property type="entry name" value="Cysteine proteinases"/>
    <property type="match status" value="1"/>
</dbReference>
<gene>
    <name evidence="6" type="ORF">EVOR1521_LOCUS8624</name>
</gene>
<evidence type="ECO:0000256" key="1">
    <source>
        <dbReference type="ARBA" id="ARBA00005234"/>
    </source>
</evidence>
<protein>
    <recommendedName>
        <fullName evidence="5">Ubiquitin-like protease family profile domain-containing protein</fullName>
    </recommendedName>
</protein>
<dbReference type="PANTHER" id="PTHR12606:SF141">
    <property type="entry name" value="GH15225P-RELATED"/>
    <property type="match status" value="1"/>
</dbReference>
<proteinExistence type="inferred from homology"/>
<dbReference type="Gene3D" id="3.30.310.130">
    <property type="entry name" value="Ubiquitin-related"/>
    <property type="match status" value="1"/>
</dbReference>